<dbReference type="OrthoDB" id="3264552at2"/>
<reference evidence="2" key="1">
    <citation type="submission" date="2016-10" db="EMBL/GenBank/DDBJ databases">
        <authorList>
            <person name="Varghese N."/>
            <person name="Submissions S."/>
        </authorList>
    </citation>
    <scope>NUCLEOTIDE SEQUENCE [LARGE SCALE GENOMIC DNA]</scope>
    <source>
        <strain evidence="2">KPR-1</strain>
    </source>
</reference>
<protein>
    <submittedName>
        <fullName evidence="1">Uncharacterized protein</fullName>
    </submittedName>
</protein>
<proteinExistence type="predicted"/>
<dbReference type="EMBL" id="FNQV01000006">
    <property type="protein sequence ID" value="SEA23039.1"/>
    <property type="molecule type" value="Genomic_DNA"/>
</dbReference>
<accession>A0A1H3ZGY5</accession>
<name>A0A1H3ZGY5_9ACTO</name>
<sequence length="425" mass="45335">MSQFTSVELVFHAEPAALTEALEQAHVLARIDYLPASVRASAGDGAVFITAGILVDEAERIVTVTDAGVAVGPQARDLVGAIANRLEVSLWVPKWDLDVEPASYDPAPGARDTATDNGLKGEKATIVVVTPAPMSAMPMYATAVQQDLSVLDLGDRRVVMSTSSDEPVGFGHFGWSEDTLPSLVLLNDFGERTVALHETEANFAEGLHSWDLVTEFVTGSVATPGPGAQALIDEFFSATRDAEAFASYAGVSPDRMYAAMTKPGDRGMLEMIALFNLPGVVAKVLDEAIEPADVPGAQTFTHESWRGAIKETTRLYMAEQFPEGTAGEFWTQFGHATFDNPRMRLALAGAGGLIGGLLLRSAIKSGGKVRGTFGALFIVDAIGNAVLTPLIEKWKREGRTDLGLSDDGRLEVRRFDAGRSDNAPR</sequence>
<evidence type="ECO:0000313" key="1">
    <source>
        <dbReference type="EMBL" id="SEA23039.1"/>
    </source>
</evidence>
<evidence type="ECO:0000313" key="2">
    <source>
        <dbReference type="Proteomes" id="UP000199288"/>
    </source>
</evidence>
<dbReference type="RefSeq" id="WP_092563457.1">
    <property type="nucleotide sequence ID" value="NZ_FNQV01000006.1"/>
</dbReference>
<organism evidence="1 2">
    <name type="scientific">Bowdeniella nasicola</name>
    <dbReference type="NCBI Taxonomy" id="208480"/>
    <lineage>
        <taxon>Bacteria</taxon>
        <taxon>Bacillati</taxon>
        <taxon>Actinomycetota</taxon>
        <taxon>Actinomycetes</taxon>
        <taxon>Actinomycetales</taxon>
        <taxon>Actinomycetaceae</taxon>
        <taxon>Bowdeniella</taxon>
    </lineage>
</organism>
<dbReference type="Proteomes" id="UP000199288">
    <property type="component" value="Unassembled WGS sequence"/>
</dbReference>
<gene>
    <name evidence="1" type="ORF">SAMN02910418_01152</name>
</gene>
<keyword evidence="2" id="KW-1185">Reference proteome</keyword>
<dbReference type="AlphaFoldDB" id="A0A1H3ZGY5"/>